<sequence length="104" mass="11896">MKDGNNCLRFTKKNTMSILGSTYVIINFERPQVLAFHDLSQHAVSPMRFSLHTSVLPLIIITAKRITHIRYNLNKKRHDLKNREFSASTISDLGETTLIGLVKE</sequence>
<dbReference type="VEuPathDB" id="FungiDB:QG37_07844"/>
<evidence type="ECO:0000313" key="2">
    <source>
        <dbReference type="Proteomes" id="UP000037122"/>
    </source>
</evidence>
<reference evidence="2" key="1">
    <citation type="journal article" date="2015" name="BMC Genomics">
        <title>Draft genome of a commonly misdiagnosed multidrug resistant pathogen Candida auris.</title>
        <authorList>
            <person name="Chatterjee S."/>
            <person name="Alampalli S.V."/>
            <person name="Nageshan R.K."/>
            <person name="Chettiar S.T."/>
            <person name="Joshi S."/>
            <person name="Tatu U.S."/>
        </authorList>
    </citation>
    <scope>NUCLEOTIDE SEQUENCE [LARGE SCALE GENOMIC DNA]</scope>
    <source>
        <strain evidence="2">6684</strain>
    </source>
</reference>
<name>A0A0L0NPA5_CANAR</name>
<dbReference type="AlphaFoldDB" id="A0A0L0NPA5"/>
<dbReference type="Proteomes" id="UP000037122">
    <property type="component" value="Unassembled WGS sequence"/>
</dbReference>
<organism evidence="1 2">
    <name type="scientific">Candidozyma auris</name>
    <name type="common">Yeast</name>
    <name type="synonym">Candida auris</name>
    <dbReference type="NCBI Taxonomy" id="498019"/>
    <lineage>
        <taxon>Eukaryota</taxon>
        <taxon>Fungi</taxon>
        <taxon>Dikarya</taxon>
        <taxon>Ascomycota</taxon>
        <taxon>Saccharomycotina</taxon>
        <taxon>Pichiomycetes</taxon>
        <taxon>Metschnikowiaceae</taxon>
        <taxon>Candidozyma</taxon>
    </lineage>
</organism>
<comment type="caution">
    <text evidence="1">The sequence shown here is derived from an EMBL/GenBank/DDBJ whole genome shotgun (WGS) entry which is preliminary data.</text>
</comment>
<evidence type="ECO:0000313" key="1">
    <source>
        <dbReference type="EMBL" id="KND95888.1"/>
    </source>
</evidence>
<proteinExistence type="predicted"/>
<protein>
    <submittedName>
        <fullName evidence="1">Uncharacterized protein</fullName>
    </submittedName>
</protein>
<gene>
    <name evidence="1" type="ORF">QG37_07844</name>
</gene>
<dbReference type="EMBL" id="LGST01000064">
    <property type="protein sequence ID" value="KND95888.1"/>
    <property type="molecule type" value="Genomic_DNA"/>
</dbReference>
<accession>A0A0L0NPA5</accession>